<accession>A0A0R3M4F1</accession>
<proteinExistence type="predicted"/>
<dbReference type="AlphaFoldDB" id="A0A0R3M4F1"/>
<reference evidence="1 2" key="1">
    <citation type="submission" date="2014-03" db="EMBL/GenBank/DDBJ databases">
        <title>Bradyrhizobium valentinum sp. nov., isolated from effective nodules of Lupinus mariae-josephae, a lupine endemic of basic-lime soils in Eastern Spain.</title>
        <authorList>
            <person name="Duran D."/>
            <person name="Rey L."/>
            <person name="Navarro A."/>
            <person name="Busquets A."/>
            <person name="Imperial J."/>
            <person name="Ruiz-Argueso T."/>
        </authorList>
    </citation>
    <scope>NUCLEOTIDE SEQUENCE [LARGE SCALE GENOMIC DNA]</scope>
    <source>
        <strain evidence="1 2">LmjM3</strain>
    </source>
</reference>
<comment type="caution">
    <text evidence="1">The sequence shown here is derived from an EMBL/GenBank/DDBJ whole genome shotgun (WGS) entry which is preliminary data.</text>
</comment>
<dbReference type="EMBL" id="LLXX01000002">
    <property type="protein sequence ID" value="KRR14937.1"/>
    <property type="molecule type" value="Genomic_DNA"/>
</dbReference>
<evidence type="ECO:0000313" key="1">
    <source>
        <dbReference type="EMBL" id="KRR14937.1"/>
    </source>
</evidence>
<sequence length="302" mass="33712">MVEQGMPTRSESRLSDEKASRMMVALRNGETLRKFAVRSHRLKAYFDANPGYAEEAKPLIEANAIAALLRKGARRDNTHCKYGHPLFGRTVYIRRNGKRQCLICAKRRDGAPPPPSAEQLKQVTAALNAGKPLRLICAGMIGPKRRATPIVSYIKLNAYRRQNPAFNQFVLSATVSNNSRGQQRRHNPEAFRVQVVRTEANDFYKILSLVPAGLPADARDDIAQSIMLALLEGVIQRDQVRTRVRHFVAEHNRVFPTKFAKFGDSQLLSLDEVMFEDGSATRGDTVSRGLWDSSPVLATLTG</sequence>
<dbReference type="Proteomes" id="UP000051913">
    <property type="component" value="Unassembled WGS sequence"/>
</dbReference>
<name>A0A0R3M4F1_9BRAD</name>
<evidence type="ECO:0000313" key="2">
    <source>
        <dbReference type="Proteomes" id="UP000051913"/>
    </source>
</evidence>
<protein>
    <submittedName>
        <fullName evidence="1">Uncharacterized protein</fullName>
    </submittedName>
</protein>
<keyword evidence="2" id="KW-1185">Reference proteome</keyword>
<gene>
    <name evidence="1" type="ORF">CP49_41275</name>
</gene>
<organism evidence="1 2">
    <name type="scientific">Bradyrhizobium valentinum</name>
    <dbReference type="NCBI Taxonomy" id="1518501"/>
    <lineage>
        <taxon>Bacteria</taxon>
        <taxon>Pseudomonadati</taxon>
        <taxon>Pseudomonadota</taxon>
        <taxon>Alphaproteobacteria</taxon>
        <taxon>Hyphomicrobiales</taxon>
        <taxon>Nitrobacteraceae</taxon>
        <taxon>Bradyrhizobium</taxon>
    </lineage>
</organism>